<accession>A0AAG5DDB6</accession>
<reference evidence="3" key="1">
    <citation type="submission" date="2024-04" db="UniProtKB">
        <authorList>
            <consortium name="EnsemblMetazoa"/>
        </authorList>
    </citation>
    <scope>IDENTIFICATION</scope>
    <source>
        <strain evidence="3">EBRO</strain>
    </source>
</reference>
<keyword evidence="4" id="KW-1185">Reference proteome</keyword>
<dbReference type="Proteomes" id="UP000075880">
    <property type="component" value="Unassembled WGS sequence"/>
</dbReference>
<proteinExistence type="predicted"/>
<feature type="signal peptide" evidence="2">
    <location>
        <begin position="1"/>
        <end position="19"/>
    </location>
</feature>
<feature type="compositionally biased region" description="Low complexity" evidence="1">
    <location>
        <begin position="68"/>
        <end position="81"/>
    </location>
</feature>
<feature type="region of interest" description="Disordered" evidence="1">
    <location>
        <begin position="19"/>
        <end position="40"/>
    </location>
</feature>
<evidence type="ECO:0000313" key="4">
    <source>
        <dbReference type="Proteomes" id="UP000075880"/>
    </source>
</evidence>
<evidence type="ECO:0000256" key="1">
    <source>
        <dbReference type="SAM" id="MobiDB-lite"/>
    </source>
</evidence>
<name>A0AAG5DDB6_ANOAO</name>
<feature type="compositionally biased region" description="Basic residues" evidence="1">
    <location>
        <begin position="94"/>
        <end position="103"/>
    </location>
</feature>
<sequence>MKSVTLVAIFTVFVLAVSANGPPQHTGKQYGKQAGHHGAPHVAAHKALPSVGHVGASHSVAAHSSSFAHSSASAGSFSHGASHGGHSKGSAVHGHGHGGHIGH</sequence>
<dbReference type="EnsemblMetazoa" id="ENSAATROPT009629">
    <property type="protein sequence ID" value="ENSAATROPP008718"/>
    <property type="gene ID" value="ENSAATROPG007843"/>
</dbReference>
<feature type="region of interest" description="Disordered" evidence="1">
    <location>
        <begin position="68"/>
        <end position="103"/>
    </location>
</feature>
<dbReference type="AlphaFoldDB" id="A0AAG5DDB6"/>
<feature type="chain" id="PRO_5042575392" evidence="2">
    <location>
        <begin position="20"/>
        <end position="103"/>
    </location>
</feature>
<protein>
    <submittedName>
        <fullName evidence="3">Uncharacterized protein</fullName>
    </submittedName>
</protein>
<keyword evidence="2" id="KW-0732">Signal</keyword>
<evidence type="ECO:0000313" key="3">
    <source>
        <dbReference type="EnsemblMetazoa" id="ENSAATROPP008718"/>
    </source>
</evidence>
<organism evidence="3 4">
    <name type="scientific">Anopheles atroparvus</name>
    <name type="common">European mosquito</name>
    <dbReference type="NCBI Taxonomy" id="41427"/>
    <lineage>
        <taxon>Eukaryota</taxon>
        <taxon>Metazoa</taxon>
        <taxon>Ecdysozoa</taxon>
        <taxon>Arthropoda</taxon>
        <taxon>Hexapoda</taxon>
        <taxon>Insecta</taxon>
        <taxon>Pterygota</taxon>
        <taxon>Neoptera</taxon>
        <taxon>Endopterygota</taxon>
        <taxon>Diptera</taxon>
        <taxon>Nematocera</taxon>
        <taxon>Culicoidea</taxon>
        <taxon>Culicidae</taxon>
        <taxon>Anophelinae</taxon>
        <taxon>Anopheles</taxon>
    </lineage>
</organism>
<evidence type="ECO:0000256" key="2">
    <source>
        <dbReference type="SAM" id="SignalP"/>
    </source>
</evidence>